<keyword evidence="1" id="KW-1195">Viral transcription</keyword>
<dbReference type="GeneID" id="77945379"/>
<evidence type="ECO:0000313" key="3">
    <source>
        <dbReference type="Proteomes" id="UP000502617"/>
    </source>
</evidence>
<evidence type="ECO:0000256" key="1">
    <source>
        <dbReference type="HAMAP-Rule" id="MF_04164"/>
    </source>
</evidence>
<keyword evidence="1" id="KW-0945">Host-virus interaction</keyword>
<dbReference type="GO" id="GO:0016987">
    <property type="term" value="F:sigma factor activity"/>
    <property type="evidence" value="ECO:0007669"/>
    <property type="project" value="UniProtKB-UniRule"/>
</dbReference>
<keyword evidence="1" id="KW-0731">Sigma factor</keyword>
<feature type="DNA-binding region" evidence="1">
    <location>
        <position position="117"/>
    </location>
</feature>
<keyword evidence="1" id="KW-0804">Transcription</keyword>
<feature type="site" description="Interaction with host RNAP" evidence="1">
    <location>
        <position position="73"/>
    </location>
</feature>
<comment type="similarity">
    <text evidence="1">Belongs to the Tevenvirinae RNA polymerase sigma-like factor family.</text>
</comment>
<accession>A0A6G8R617</accession>
<dbReference type="Proteomes" id="UP000502617">
    <property type="component" value="Segment"/>
</dbReference>
<dbReference type="HAMAP" id="MF_04164">
    <property type="entry name" value="T4_Sigma_like_factor"/>
    <property type="match status" value="1"/>
</dbReference>
<comment type="function">
    <text evidence="1">Plays a role in the transcription of the viral late genes by acting as a late promoter recognition subunit. Associates with host RNA polymerase (RNAP) core and thus replaces the host sigma-70/rpoD subunit in the complex. May also play a role in DNA packaging by interacting with the terminase subunit gp17.</text>
</comment>
<dbReference type="GO" id="GO:0016779">
    <property type="term" value="F:nucleotidyltransferase activity"/>
    <property type="evidence" value="ECO:0007669"/>
    <property type="project" value="UniProtKB-KW"/>
</dbReference>
<dbReference type="GO" id="GO:0003677">
    <property type="term" value="F:DNA binding"/>
    <property type="evidence" value="ECO:0007669"/>
    <property type="project" value="UniProtKB-UniRule"/>
</dbReference>
<comment type="subunit">
    <text evidence="1">Interacts with the host RNA polymerase catalytic core formed by RpoA, RpoB, RpoC and RpoZ to form the RNAP-gp55 holoenzyme. Part of the transcription activation complex containing host RNAP, the viral RNA polymerase sigma-like factor, the late transcription coactivator, and the sliding clamp. Interacts with the terminase large subunit; this interaction may load the terminase onto DNA for packaging.</text>
</comment>
<organism evidence="2 3">
    <name type="scientific">Synechococcus phage S-N03</name>
    <dbReference type="NCBI Taxonomy" id="2718943"/>
    <lineage>
        <taxon>Viruses</taxon>
        <taxon>Duplodnaviria</taxon>
        <taxon>Heunggongvirae</taxon>
        <taxon>Uroviricota</taxon>
        <taxon>Caudoviricetes</taxon>
        <taxon>Pantevenvirales</taxon>
        <taxon>Kyanoviridae</taxon>
        <taxon>Huanghaivirus</taxon>
        <taxon>Huanghaivirus snothree</taxon>
    </lineage>
</organism>
<keyword evidence="1" id="KW-0805">Transcription regulation</keyword>
<dbReference type="RefSeq" id="YP_010669225.1">
    <property type="nucleotide sequence ID" value="NC_070959.1"/>
</dbReference>
<comment type="caution">
    <text evidence="1">Lacks conserved residue(s) required for the propagation of feature annotation.</text>
</comment>
<dbReference type="KEGG" id="vg:77945379"/>
<evidence type="ECO:0000313" key="2">
    <source>
        <dbReference type="EMBL" id="QIN96845.1"/>
    </source>
</evidence>
<proteinExistence type="inferred from homology"/>
<reference evidence="2 3" key="1">
    <citation type="submission" date="2020-03" db="EMBL/GenBank/DDBJ databases">
        <title>The Isolation and Genome Sequence of a Novel Cyanophage S-N03 from the Huanghai Sea, China.</title>
        <authorList>
            <person name="Jiang T."/>
        </authorList>
    </citation>
    <scope>NUCLEOTIDE SEQUENCE [LARGE SCALE GENOMIC DNA]</scope>
</reference>
<name>A0A6G8R617_9CAUD</name>
<dbReference type="EMBL" id="MT162466">
    <property type="protein sequence ID" value="QIN96845.1"/>
    <property type="molecule type" value="Genomic_DNA"/>
</dbReference>
<dbReference type="InterPro" id="IPR046386">
    <property type="entry name" value="T4_sigma-like_factor"/>
</dbReference>
<keyword evidence="3" id="KW-1185">Reference proteome</keyword>
<keyword evidence="1" id="KW-0548">Nucleotidyltransferase</keyword>
<keyword evidence="1" id="KW-0238">DNA-binding</keyword>
<dbReference type="GO" id="GO:0019086">
    <property type="term" value="P:late viral transcription"/>
    <property type="evidence" value="ECO:0007669"/>
    <property type="project" value="UniProtKB-UniRule"/>
</dbReference>
<sequence>MSAPQPKKRRKNNFIDNKEFYSAIVNYRAKYKAAKEAGEDLPVMPRYLGKCFLDIAEHLSMRPNFSNYMYRQDMVMDAVENCVLYWFRFDPEKSKNPFSYFTQVCWYAFIRRINKEKRQIDICDKIISKSGFEELFQSDALGNKADYNSIKDAVDQRRRGRK</sequence>
<protein>
    <recommendedName>
        <fullName evidence="1">RNA polymerase sigma-like factor</fullName>
    </recommendedName>
    <alternativeName>
        <fullName evidence="1">Promoter specificity factor</fullName>
    </alternativeName>
</protein>
<keyword evidence="1" id="KW-0808">Transferase</keyword>
<feature type="site" description="Interaction with host RNAP" evidence="1">
    <location>
        <position position="77"/>
    </location>
</feature>
<feature type="site" description="Interaction with host RNAP" evidence="1">
    <location>
        <position position="80"/>
    </location>
</feature>